<keyword evidence="2" id="KW-1185">Reference proteome</keyword>
<dbReference type="Proteomes" id="UP000027135">
    <property type="component" value="Unassembled WGS sequence"/>
</dbReference>
<dbReference type="EMBL" id="KK852683">
    <property type="protein sequence ID" value="KDR18545.1"/>
    <property type="molecule type" value="Genomic_DNA"/>
</dbReference>
<protein>
    <submittedName>
        <fullName evidence="1">Uncharacterized protein</fullName>
    </submittedName>
</protein>
<organism evidence="1 2">
    <name type="scientific">Zootermopsis nevadensis</name>
    <name type="common">Dampwood termite</name>
    <dbReference type="NCBI Taxonomy" id="136037"/>
    <lineage>
        <taxon>Eukaryota</taxon>
        <taxon>Metazoa</taxon>
        <taxon>Ecdysozoa</taxon>
        <taxon>Arthropoda</taxon>
        <taxon>Hexapoda</taxon>
        <taxon>Insecta</taxon>
        <taxon>Pterygota</taxon>
        <taxon>Neoptera</taxon>
        <taxon>Polyneoptera</taxon>
        <taxon>Dictyoptera</taxon>
        <taxon>Blattodea</taxon>
        <taxon>Blattoidea</taxon>
        <taxon>Termitoidae</taxon>
        <taxon>Termopsidae</taxon>
        <taxon>Zootermopsis</taxon>
    </lineage>
</organism>
<reference evidence="1 2" key="1">
    <citation type="journal article" date="2014" name="Nat. Commun.">
        <title>Molecular traces of alternative social organization in a termite genome.</title>
        <authorList>
            <person name="Terrapon N."/>
            <person name="Li C."/>
            <person name="Robertson H.M."/>
            <person name="Ji L."/>
            <person name="Meng X."/>
            <person name="Booth W."/>
            <person name="Chen Z."/>
            <person name="Childers C.P."/>
            <person name="Glastad K.M."/>
            <person name="Gokhale K."/>
            <person name="Gowin J."/>
            <person name="Gronenberg W."/>
            <person name="Hermansen R.A."/>
            <person name="Hu H."/>
            <person name="Hunt B.G."/>
            <person name="Huylmans A.K."/>
            <person name="Khalil S.M."/>
            <person name="Mitchell R.D."/>
            <person name="Munoz-Torres M.C."/>
            <person name="Mustard J.A."/>
            <person name="Pan H."/>
            <person name="Reese J.T."/>
            <person name="Scharf M.E."/>
            <person name="Sun F."/>
            <person name="Vogel H."/>
            <person name="Xiao J."/>
            <person name="Yang W."/>
            <person name="Yang Z."/>
            <person name="Yang Z."/>
            <person name="Zhou J."/>
            <person name="Zhu J."/>
            <person name="Brent C.S."/>
            <person name="Elsik C.G."/>
            <person name="Goodisman M.A."/>
            <person name="Liberles D.A."/>
            <person name="Roe R.M."/>
            <person name="Vargo E.L."/>
            <person name="Vilcinskas A."/>
            <person name="Wang J."/>
            <person name="Bornberg-Bauer E."/>
            <person name="Korb J."/>
            <person name="Zhang G."/>
            <person name="Liebig J."/>
        </authorList>
    </citation>
    <scope>NUCLEOTIDE SEQUENCE [LARGE SCALE GENOMIC DNA]</scope>
    <source>
        <tissue evidence="1">Whole organism</tissue>
    </source>
</reference>
<dbReference type="AlphaFoldDB" id="A0A067R5I4"/>
<proteinExistence type="predicted"/>
<name>A0A067R5I4_ZOONE</name>
<gene>
    <name evidence="1" type="ORF">L798_07363</name>
</gene>
<accession>A0A067R5I4</accession>
<evidence type="ECO:0000313" key="1">
    <source>
        <dbReference type="EMBL" id="KDR18545.1"/>
    </source>
</evidence>
<sequence>MQGVLSLKCHVIQFRRGAGMPSRGIVSRTVSSHGRAQAQKSCRCLDAWNTVISSSRTCIDISSPRPASTSDREFSVLTTTNYNHRPKLTSQMSVSLTNVEY</sequence>
<dbReference type="InParanoid" id="A0A067R5I4"/>
<evidence type="ECO:0000313" key="2">
    <source>
        <dbReference type="Proteomes" id="UP000027135"/>
    </source>
</evidence>